<dbReference type="GO" id="GO:0000978">
    <property type="term" value="F:RNA polymerase II cis-regulatory region sequence-specific DNA binding"/>
    <property type="evidence" value="ECO:0007669"/>
    <property type="project" value="TreeGrafter"/>
</dbReference>
<keyword evidence="1" id="KW-0479">Metal-binding</keyword>
<dbReference type="EMBL" id="BTSX01000003">
    <property type="protein sequence ID" value="GMS90304.1"/>
    <property type="molecule type" value="Genomic_DNA"/>
</dbReference>
<keyword evidence="9" id="KW-1185">Reference proteome</keyword>
<dbReference type="PROSITE" id="PS00028">
    <property type="entry name" value="ZINC_FINGER_C2H2_1"/>
    <property type="match status" value="2"/>
</dbReference>
<dbReference type="PANTHER" id="PTHR19818">
    <property type="entry name" value="ZINC FINGER PROTEIN ZIC AND GLI"/>
    <property type="match status" value="1"/>
</dbReference>
<evidence type="ECO:0000313" key="8">
    <source>
        <dbReference type="EMBL" id="GMS90304.1"/>
    </source>
</evidence>
<dbReference type="GO" id="GO:0008270">
    <property type="term" value="F:zinc ion binding"/>
    <property type="evidence" value="ECO:0007669"/>
    <property type="project" value="UniProtKB-KW"/>
</dbReference>
<proteinExistence type="predicted"/>
<dbReference type="AlphaFoldDB" id="A0AAV5T4U7"/>
<dbReference type="GO" id="GO:0000122">
    <property type="term" value="P:negative regulation of transcription by RNA polymerase II"/>
    <property type="evidence" value="ECO:0007669"/>
    <property type="project" value="UniProtKB-ARBA"/>
</dbReference>
<dbReference type="InterPro" id="IPR013087">
    <property type="entry name" value="Znf_C2H2_type"/>
</dbReference>
<sequence length="153" mass="17547">EYPCKHCSRVFKAKSGLISHCKSAHNENCSSTIKKNTFPCDICPYRALSRQSLEIHVCTHTGERPHKCTVDECSASFSSSGALKKHHREVHKLKPIYCPICEEKFDVRWELTRHKGEHHKIPSQKDPMKDSSLEEEKSLNEPLLMDENVDEST</sequence>
<gene>
    <name evidence="8" type="ORF">PENTCL1PPCAC_12479</name>
</gene>
<evidence type="ECO:0000256" key="2">
    <source>
        <dbReference type="ARBA" id="ARBA00022737"/>
    </source>
</evidence>
<dbReference type="GO" id="GO:0045944">
    <property type="term" value="P:positive regulation of transcription by RNA polymerase II"/>
    <property type="evidence" value="ECO:0007669"/>
    <property type="project" value="UniProtKB-ARBA"/>
</dbReference>
<comment type="caution">
    <text evidence="8">The sequence shown here is derived from an EMBL/GenBank/DDBJ whole genome shotgun (WGS) entry which is preliminary data.</text>
</comment>
<dbReference type="PROSITE" id="PS50157">
    <property type="entry name" value="ZINC_FINGER_C2H2_2"/>
    <property type="match status" value="3"/>
</dbReference>
<dbReference type="SMART" id="SM00355">
    <property type="entry name" value="ZnF_C2H2"/>
    <property type="match status" value="4"/>
</dbReference>
<reference evidence="8" key="1">
    <citation type="submission" date="2023-10" db="EMBL/GenBank/DDBJ databases">
        <title>Genome assembly of Pristionchus species.</title>
        <authorList>
            <person name="Yoshida K."/>
            <person name="Sommer R.J."/>
        </authorList>
    </citation>
    <scope>NUCLEOTIDE SEQUENCE</scope>
    <source>
        <strain evidence="8">RS0144</strain>
    </source>
</reference>
<feature type="domain" description="C2H2-type" evidence="7">
    <location>
        <begin position="66"/>
        <end position="91"/>
    </location>
</feature>
<evidence type="ECO:0000256" key="4">
    <source>
        <dbReference type="ARBA" id="ARBA00022833"/>
    </source>
</evidence>
<dbReference type="Gene3D" id="3.30.160.60">
    <property type="entry name" value="Classic Zinc Finger"/>
    <property type="match status" value="2"/>
</dbReference>
<name>A0AAV5T4U7_9BILA</name>
<feature type="region of interest" description="Disordered" evidence="6">
    <location>
        <begin position="115"/>
        <end position="153"/>
    </location>
</feature>
<accession>A0AAV5T4U7</accession>
<keyword evidence="3 5" id="KW-0863">Zinc-finger</keyword>
<protein>
    <recommendedName>
        <fullName evidence="7">C2H2-type domain-containing protein</fullName>
    </recommendedName>
</protein>
<dbReference type="Pfam" id="PF00096">
    <property type="entry name" value="zf-C2H2"/>
    <property type="match status" value="1"/>
</dbReference>
<dbReference type="FunFam" id="3.30.160.60:FF:000446">
    <property type="entry name" value="Zinc finger protein"/>
    <property type="match status" value="1"/>
</dbReference>
<evidence type="ECO:0000259" key="7">
    <source>
        <dbReference type="PROSITE" id="PS50157"/>
    </source>
</evidence>
<dbReference type="Proteomes" id="UP001432027">
    <property type="component" value="Unassembled WGS sequence"/>
</dbReference>
<organism evidence="8 9">
    <name type="scientific">Pristionchus entomophagus</name>
    <dbReference type="NCBI Taxonomy" id="358040"/>
    <lineage>
        <taxon>Eukaryota</taxon>
        <taxon>Metazoa</taxon>
        <taxon>Ecdysozoa</taxon>
        <taxon>Nematoda</taxon>
        <taxon>Chromadorea</taxon>
        <taxon>Rhabditida</taxon>
        <taxon>Rhabditina</taxon>
        <taxon>Diplogasteromorpha</taxon>
        <taxon>Diplogasteroidea</taxon>
        <taxon>Neodiplogasteridae</taxon>
        <taxon>Pristionchus</taxon>
    </lineage>
</organism>
<keyword evidence="4" id="KW-0862">Zinc</keyword>
<dbReference type="InterPro" id="IPR036236">
    <property type="entry name" value="Znf_C2H2_sf"/>
</dbReference>
<feature type="domain" description="C2H2-type" evidence="7">
    <location>
        <begin position="38"/>
        <end position="65"/>
    </location>
</feature>
<dbReference type="SUPFAM" id="SSF57667">
    <property type="entry name" value="beta-beta-alpha zinc fingers"/>
    <property type="match status" value="2"/>
</dbReference>
<dbReference type="PANTHER" id="PTHR19818:SF159">
    <property type="entry name" value="C2H2-TYPE DOMAIN-CONTAINING PROTEIN"/>
    <property type="match status" value="1"/>
</dbReference>
<evidence type="ECO:0000256" key="6">
    <source>
        <dbReference type="SAM" id="MobiDB-lite"/>
    </source>
</evidence>
<dbReference type="GO" id="GO:0000981">
    <property type="term" value="F:DNA-binding transcription factor activity, RNA polymerase II-specific"/>
    <property type="evidence" value="ECO:0007669"/>
    <property type="project" value="TreeGrafter"/>
</dbReference>
<feature type="compositionally biased region" description="Basic and acidic residues" evidence="6">
    <location>
        <begin position="126"/>
        <end position="139"/>
    </location>
</feature>
<keyword evidence="2" id="KW-0677">Repeat</keyword>
<evidence type="ECO:0000313" key="9">
    <source>
        <dbReference type="Proteomes" id="UP001432027"/>
    </source>
</evidence>
<evidence type="ECO:0000256" key="5">
    <source>
        <dbReference type="PROSITE-ProRule" id="PRU00042"/>
    </source>
</evidence>
<dbReference type="InterPro" id="IPR050329">
    <property type="entry name" value="GLI_C2H2-zinc-finger"/>
</dbReference>
<evidence type="ECO:0000256" key="1">
    <source>
        <dbReference type="ARBA" id="ARBA00022723"/>
    </source>
</evidence>
<evidence type="ECO:0000256" key="3">
    <source>
        <dbReference type="ARBA" id="ARBA00022771"/>
    </source>
</evidence>
<feature type="non-terminal residue" evidence="8">
    <location>
        <position position="153"/>
    </location>
</feature>
<feature type="domain" description="C2H2-type" evidence="7">
    <location>
        <begin position="2"/>
        <end position="30"/>
    </location>
</feature>
<feature type="non-terminal residue" evidence="8">
    <location>
        <position position="1"/>
    </location>
</feature>
<dbReference type="GO" id="GO:0005634">
    <property type="term" value="C:nucleus"/>
    <property type="evidence" value="ECO:0007669"/>
    <property type="project" value="UniProtKB-ARBA"/>
</dbReference>